<gene>
    <name evidence="1" type="ORF">Sjap_008279</name>
</gene>
<reference evidence="1 2" key="1">
    <citation type="submission" date="2024-01" db="EMBL/GenBank/DDBJ databases">
        <title>Genome assemblies of Stephania.</title>
        <authorList>
            <person name="Yang L."/>
        </authorList>
    </citation>
    <scope>NUCLEOTIDE SEQUENCE [LARGE SCALE GENOMIC DNA]</scope>
    <source>
        <strain evidence="1">QJT</strain>
        <tissue evidence="1">Leaf</tissue>
    </source>
</reference>
<keyword evidence="2" id="KW-1185">Reference proteome</keyword>
<organism evidence="1 2">
    <name type="scientific">Stephania japonica</name>
    <dbReference type="NCBI Taxonomy" id="461633"/>
    <lineage>
        <taxon>Eukaryota</taxon>
        <taxon>Viridiplantae</taxon>
        <taxon>Streptophyta</taxon>
        <taxon>Embryophyta</taxon>
        <taxon>Tracheophyta</taxon>
        <taxon>Spermatophyta</taxon>
        <taxon>Magnoliopsida</taxon>
        <taxon>Ranunculales</taxon>
        <taxon>Menispermaceae</taxon>
        <taxon>Menispermoideae</taxon>
        <taxon>Cissampelideae</taxon>
        <taxon>Stephania</taxon>
    </lineage>
</organism>
<dbReference type="AlphaFoldDB" id="A0AAP0JRG4"/>
<proteinExistence type="predicted"/>
<evidence type="ECO:0000313" key="1">
    <source>
        <dbReference type="EMBL" id="KAK9137685.1"/>
    </source>
</evidence>
<accession>A0AAP0JRG4</accession>
<dbReference type="EMBL" id="JBBNAE010000003">
    <property type="protein sequence ID" value="KAK9137685.1"/>
    <property type="molecule type" value="Genomic_DNA"/>
</dbReference>
<name>A0AAP0JRG4_9MAGN</name>
<sequence length="178" mass="19575">MSDFSNTRNKEITSTSASDNNLYRSTLFLFLFLCPRPPSLSRPPPPCPVLNTTSPPPSNLATTLSRPLTPCPHLPTTLRPCYHPWSPLLPPASPPHTVPLSACTLMKLPHASALIASSPYPRWPTPLQPYVAGPHLYVALSLHRHHLPPPLVALSFSLDLYLPQPNCPLSLSLNFYCC</sequence>
<protein>
    <submittedName>
        <fullName evidence="1">Uncharacterized protein</fullName>
    </submittedName>
</protein>
<dbReference type="Proteomes" id="UP001417504">
    <property type="component" value="Unassembled WGS sequence"/>
</dbReference>
<comment type="caution">
    <text evidence="1">The sequence shown here is derived from an EMBL/GenBank/DDBJ whole genome shotgun (WGS) entry which is preliminary data.</text>
</comment>
<evidence type="ECO:0000313" key="2">
    <source>
        <dbReference type="Proteomes" id="UP001417504"/>
    </source>
</evidence>